<organism evidence="1 2">
    <name type="scientific">Trifolium medium</name>
    <dbReference type="NCBI Taxonomy" id="97028"/>
    <lineage>
        <taxon>Eukaryota</taxon>
        <taxon>Viridiplantae</taxon>
        <taxon>Streptophyta</taxon>
        <taxon>Embryophyta</taxon>
        <taxon>Tracheophyta</taxon>
        <taxon>Spermatophyta</taxon>
        <taxon>Magnoliopsida</taxon>
        <taxon>eudicotyledons</taxon>
        <taxon>Gunneridae</taxon>
        <taxon>Pentapetalae</taxon>
        <taxon>rosids</taxon>
        <taxon>fabids</taxon>
        <taxon>Fabales</taxon>
        <taxon>Fabaceae</taxon>
        <taxon>Papilionoideae</taxon>
        <taxon>50 kb inversion clade</taxon>
        <taxon>NPAAA clade</taxon>
        <taxon>Hologalegina</taxon>
        <taxon>IRL clade</taxon>
        <taxon>Trifolieae</taxon>
        <taxon>Trifolium</taxon>
    </lineage>
</organism>
<comment type="caution">
    <text evidence="1">The sequence shown here is derived from an EMBL/GenBank/DDBJ whole genome shotgun (WGS) entry which is preliminary data.</text>
</comment>
<proteinExistence type="predicted"/>
<feature type="non-terminal residue" evidence="1">
    <location>
        <position position="16"/>
    </location>
</feature>
<accession>A0A392S5F7</accession>
<dbReference type="AlphaFoldDB" id="A0A392S5F7"/>
<evidence type="ECO:0000313" key="2">
    <source>
        <dbReference type="Proteomes" id="UP000265520"/>
    </source>
</evidence>
<reference evidence="1 2" key="1">
    <citation type="journal article" date="2018" name="Front. Plant Sci.">
        <title>Red Clover (Trifolium pratense) and Zigzag Clover (T. medium) - A Picture of Genomic Similarities and Differences.</title>
        <authorList>
            <person name="Dluhosova J."/>
            <person name="Istvanek J."/>
            <person name="Nedelnik J."/>
            <person name="Repkova J."/>
        </authorList>
    </citation>
    <scope>NUCLEOTIDE SEQUENCE [LARGE SCALE GENOMIC DNA]</scope>
    <source>
        <strain evidence="2">cv. 10/8</strain>
        <tissue evidence="1">Leaf</tissue>
    </source>
</reference>
<sequence>MSGVEEVGTVLIDLVL</sequence>
<dbReference type="EMBL" id="LXQA010323537">
    <property type="protein sequence ID" value="MCI43909.1"/>
    <property type="molecule type" value="Genomic_DNA"/>
</dbReference>
<name>A0A392S5F7_9FABA</name>
<dbReference type="Proteomes" id="UP000265520">
    <property type="component" value="Unassembled WGS sequence"/>
</dbReference>
<keyword evidence="2" id="KW-1185">Reference proteome</keyword>
<evidence type="ECO:0000313" key="1">
    <source>
        <dbReference type="EMBL" id="MCI43909.1"/>
    </source>
</evidence>
<protein>
    <submittedName>
        <fullName evidence="1">Uncharacterized protein</fullName>
    </submittedName>
</protein>